<dbReference type="EMBL" id="LDJI01000015">
    <property type="protein sequence ID" value="KRG64224.1"/>
    <property type="molecule type" value="Genomic_DNA"/>
</dbReference>
<protein>
    <submittedName>
        <fullName evidence="1">Uncharacterized protein</fullName>
    </submittedName>
</protein>
<sequence length="120" mass="13014">MHLTDWPEISTSNAHQLERSLGSALRSEIRKKFQAGASVPLPRTKPSNGVNIHLSAGESLKVLVHNEIVKSRMTHEALARSLSIPAPSLKHALDLEHPVDVDLLSSVVAAVGKRLIAYIS</sequence>
<organism evidence="1 2">
    <name type="scientific">Stenotrophomonas humi</name>
    <dbReference type="NCBI Taxonomy" id="405444"/>
    <lineage>
        <taxon>Bacteria</taxon>
        <taxon>Pseudomonadati</taxon>
        <taxon>Pseudomonadota</taxon>
        <taxon>Gammaproteobacteria</taxon>
        <taxon>Lysobacterales</taxon>
        <taxon>Lysobacteraceae</taxon>
        <taxon>Stenotrophomonas</taxon>
    </lineage>
</organism>
<evidence type="ECO:0000313" key="2">
    <source>
        <dbReference type="Proteomes" id="UP000050864"/>
    </source>
</evidence>
<dbReference type="Proteomes" id="UP000050864">
    <property type="component" value="Unassembled WGS sequence"/>
</dbReference>
<evidence type="ECO:0000313" key="1">
    <source>
        <dbReference type="EMBL" id="KRG64224.1"/>
    </source>
</evidence>
<accession>A0A0R0C491</accession>
<reference evidence="1 2" key="1">
    <citation type="submission" date="2015-05" db="EMBL/GenBank/DDBJ databases">
        <title>Genome sequencing and analysis of members of genus Stenotrophomonas.</title>
        <authorList>
            <person name="Patil P.P."/>
            <person name="Midha S."/>
            <person name="Patil P.B."/>
        </authorList>
    </citation>
    <scope>NUCLEOTIDE SEQUENCE [LARGE SCALE GENOMIC DNA]</scope>
    <source>
        <strain evidence="1 2">DSM 18929</strain>
    </source>
</reference>
<gene>
    <name evidence="1" type="ORF">ABB26_08515</name>
</gene>
<name>A0A0R0C491_9GAMM</name>
<proteinExistence type="predicted"/>
<dbReference type="PATRIC" id="fig|405444.3.peg.703"/>
<keyword evidence="2" id="KW-1185">Reference proteome</keyword>
<dbReference type="AlphaFoldDB" id="A0A0R0C491"/>
<comment type="caution">
    <text evidence="1">The sequence shown here is derived from an EMBL/GenBank/DDBJ whole genome shotgun (WGS) entry which is preliminary data.</text>
</comment>